<proteinExistence type="predicted"/>
<protein>
    <recommendedName>
        <fullName evidence="1">Methyltransferase domain-containing protein</fullName>
    </recommendedName>
</protein>
<dbReference type="EMBL" id="JAANIT010002184">
    <property type="protein sequence ID" value="KAG1537239.1"/>
    <property type="molecule type" value="Genomic_DNA"/>
</dbReference>
<sequence length="226" mass="25786">MNHTTININREFHNEETSTYWLPKDEDEQQRLIGQHFAFKELFEGNISPKAHASLDFEKGISILDVGCGSGVWIMDMINDYPNCTYHGCDIVDTTNKILKVGQFTYSHGNILTGLPYESNTFDFVQMRFFLLALRKEEWPLAIKEIIRVVKPGGMIQLMEPDFILPKDSSSAYYKFIEAALSRGQDILIASQLEELVLATNMVKIVEHDKRGCNMGTFHKITKSNA</sequence>
<dbReference type="AlphaFoldDB" id="A0A9P6Y1E3"/>
<dbReference type="InterPro" id="IPR029063">
    <property type="entry name" value="SAM-dependent_MTases_sf"/>
</dbReference>
<dbReference type="PANTHER" id="PTHR43591">
    <property type="entry name" value="METHYLTRANSFERASE"/>
    <property type="match status" value="1"/>
</dbReference>
<dbReference type="OrthoDB" id="2013972at2759"/>
<dbReference type="InterPro" id="IPR041698">
    <property type="entry name" value="Methyltransf_25"/>
</dbReference>
<name>A0A9P6Y1E3_RHIOR</name>
<comment type="caution">
    <text evidence="2">The sequence shown here is derived from an EMBL/GenBank/DDBJ whole genome shotgun (WGS) entry which is preliminary data.</text>
</comment>
<feature type="domain" description="Methyltransferase" evidence="1">
    <location>
        <begin position="63"/>
        <end position="154"/>
    </location>
</feature>
<organism evidence="2 3">
    <name type="scientific">Rhizopus oryzae</name>
    <name type="common">Mucormycosis agent</name>
    <name type="synonym">Rhizopus arrhizus var. delemar</name>
    <dbReference type="NCBI Taxonomy" id="64495"/>
    <lineage>
        <taxon>Eukaryota</taxon>
        <taxon>Fungi</taxon>
        <taxon>Fungi incertae sedis</taxon>
        <taxon>Mucoromycota</taxon>
        <taxon>Mucoromycotina</taxon>
        <taxon>Mucoromycetes</taxon>
        <taxon>Mucorales</taxon>
        <taxon>Mucorineae</taxon>
        <taxon>Rhizopodaceae</taxon>
        <taxon>Rhizopus</taxon>
    </lineage>
</organism>
<reference evidence="2" key="1">
    <citation type="journal article" date="2020" name="Microb. Genom.">
        <title>Genetic diversity of clinical and environmental Mucorales isolates obtained from an investigation of mucormycosis cases among solid organ transplant recipients.</title>
        <authorList>
            <person name="Nguyen M.H."/>
            <person name="Kaul D."/>
            <person name="Muto C."/>
            <person name="Cheng S.J."/>
            <person name="Richter R.A."/>
            <person name="Bruno V.M."/>
            <person name="Liu G."/>
            <person name="Beyhan S."/>
            <person name="Sundermann A.J."/>
            <person name="Mounaud S."/>
            <person name="Pasculle A.W."/>
            <person name="Nierman W.C."/>
            <person name="Driscoll E."/>
            <person name="Cumbie R."/>
            <person name="Clancy C.J."/>
            <person name="Dupont C.L."/>
        </authorList>
    </citation>
    <scope>NUCLEOTIDE SEQUENCE</scope>
    <source>
        <strain evidence="2">GL16</strain>
    </source>
</reference>
<dbReference type="CDD" id="cd02440">
    <property type="entry name" value="AdoMet_MTases"/>
    <property type="match status" value="1"/>
</dbReference>
<dbReference type="Proteomes" id="UP000717996">
    <property type="component" value="Unassembled WGS sequence"/>
</dbReference>
<evidence type="ECO:0000313" key="2">
    <source>
        <dbReference type="EMBL" id="KAG1537239.1"/>
    </source>
</evidence>
<evidence type="ECO:0000313" key="3">
    <source>
        <dbReference type="Proteomes" id="UP000717996"/>
    </source>
</evidence>
<gene>
    <name evidence="2" type="ORF">G6F51_010491</name>
</gene>
<dbReference type="Gene3D" id="3.40.50.150">
    <property type="entry name" value="Vaccinia Virus protein VP39"/>
    <property type="match status" value="1"/>
</dbReference>
<evidence type="ECO:0000259" key="1">
    <source>
        <dbReference type="Pfam" id="PF13649"/>
    </source>
</evidence>
<dbReference type="Pfam" id="PF13649">
    <property type="entry name" value="Methyltransf_25"/>
    <property type="match status" value="1"/>
</dbReference>
<accession>A0A9P6Y1E3</accession>
<dbReference type="SUPFAM" id="SSF53335">
    <property type="entry name" value="S-adenosyl-L-methionine-dependent methyltransferases"/>
    <property type="match status" value="1"/>
</dbReference>